<evidence type="ECO:0000313" key="2">
    <source>
        <dbReference type="Proteomes" id="UP001501436"/>
    </source>
</evidence>
<dbReference type="RefSeq" id="WP_345329439.1">
    <property type="nucleotide sequence ID" value="NZ_BAABJI010000001.1"/>
</dbReference>
<gene>
    <name evidence="1" type="ORF">GCM10023313_06200</name>
</gene>
<comment type="caution">
    <text evidence="1">The sequence shown here is derived from an EMBL/GenBank/DDBJ whole genome shotgun (WGS) entry which is preliminary data.</text>
</comment>
<keyword evidence="2" id="KW-1185">Reference proteome</keyword>
<sequence length="144" mass="16590">MEAILMGRLWAFIAQNNPDLRLSLENDFAVQKYLEEKVENVVPLLEGLLKQGRPLYAIEELCMNELTRDLYPSKFNYIAHILEVDFEQTYEQYRANGLLTYEVINMINVCNPLFEQLGFSEENAESRQVNYAITGAIAAYLQSA</sequence>
<dbReference type="SUPFAM" id="SSF140753">
    <property type="entry name" value="PG0816-like"/>
    <property type="match status" value="1"/>
</dbReference>
<dbReference type="InterPro" id="IPR036297">
    <property type="entry name" value="PG0816-like_sf"/>
</dbReference>
<dbReference type="EMBL" id="BAABJI010000001">
    <property type="protein sequence ID" value="GAA4906240.1"/>
    <property type="molecule type" value="Genomic_DNA"/>
</dbReference>
<name>A0ABP9FP18_9SPHI</name>
<reference evidence="2" key="1">
    <citation type="journal article" date="2019" name="Int. J. Syst. Evol. Microbiol.">
        <title>The Global Catalogue of Microorganisms (GCM) 10K type strain sequencing project: providing services to taxonomists for standard genome sequencing and annotation.</title>
        <authorList>
            <consortium name="The Broad Institute Genomics Platform"/>
            <consortium name="The Broad Institute Genome Sequencing Center for Infectious Disease"/>
            <person name="Wu L."/>
            <person name="Ma J."/>
        </authorList>
    </citation>
    <scope>NUCLEOTIDE SEQUENCE [LARGE SCALE GENOMIC DNA]</scope>
    <source>
        <strain evidence="2">JCM 18283</strain>
    </source>
</reference>
<organism evidence="1 2">
    <name type="scientific">Mucilaginibacter defluvii</name>
    <dbReference type="NCBI Taxonomy" id="1196019"/>
    <lineage>
        <taxon>Bacteria</taxon>
        <taxon>Pseudomonadati</taxon>
        <taxon>Bacteroidota</taxon>
        <taxon>Sphingobacteriia</taxon>
        <taxon>Sphingobacteriales</taxon>
        <taxon>Sphingobacteriaceae</taxon>
        <taxon>Mucilaginibacter</taxon>
    </lineage>
</organism>
<protein>
    <submittedName>
        <fullName evidence="1">Uncharacterized protein</fullName>
    </submittedName>
</protein>
<evidence type="ECO:0000313" key="1">
    <source>
        <dbReference type="EMBL" id="GAA4906240.1"/>
    </source>
</evidence>
<dbReference type="Proteomes" id="UP001501436">
    <property type="component" value="Unassembled WGS sequence"/>
</dbReference>
<accession>A0ABP9FP18</accession>
<proteinExistence type="predicted"/>